<name>A0A9N9EJE7_9GLOM</name>
<proteinExistence type="predicted"/>
<evidence type="ECO:0000313" key="3">
    <source>
        <dbReference type="Proteomes" id="UP000789570"/>
    </source>
</evidence>
<evidence type="ECO:0000313" key="2">
    <source>
        <dbReference type="EMBL" id="CAG8676636.1"/>
    </source>
</evidence>
<gene>
    <name evidence="2" type="ORF">FCALED_LOCUS12287</name>
</gene>
<evidence type="ECO:0000256" key="1">
    <source>
        <dbReference type="SAM" id="MobiDB-lite"/>
    </source>
</evidence>
<protein>
    <submittedName>
        <fullName evidence="2">4975_t:CDS:1</fullName>
    </submittedName>
</protein>
<reference evidence="2" key="1">
    <citation type="submission" date="2021-06" db="EMBL/GenBank/DDBJ databases">
        <authorList>
            <person name="Kallberg Y."/>
            <person name="Tangrot J."/>
            <person name="Rosling A."/>
        </authorList>
    </citation>
    <scope>NUCLEOTIDE SEQUENCE</scope>
    <source>
        <strain evidence="2">UK204</strain>
    </source>
</reference>
<organism evidence="2 3">
    <name type="scientific">Funneliformis caledonium</name>
    <dbReference type="NCBI Taxonomy" id="1117310"/>
    <lineage>
        <taxon>Eukaryota</taxon>
        <taxon>Fungi</taxon>
        <taxon>Fungi incertae sedis</taxon>
        <taxon>Mucoromycota</taxon>
        <taxon>Glomeromycotina</taxon>
        <taxon>Glomeromycetes</taxon>
        <taxon>Glomerales</taxon>
        <taxon>Glomeraceae</taxon>
        <taxon>Funneliformis</taxon>
    </lineage>
</organism>
<keyword evidence="3" id="KW-1185">Reference proteome</keyword>
<comment type="caution">
    <text evidence="2">The sequence shown here is derived from an EMBL/GenBank/DDBJ whole genome shotgun (WGS) entry which is preliminary data.</text>
</comment>
<sequence length="86" mass="10055">MSRYNHHYLLRSYSHSTRRDSLNYLRSCYRSRSPSIQRRRSPTRQNSRSNKSYRNADIEALSNVVKTSVESLAKSTSCRNISVSPE</sequence>
<feature type="region of interest" description="Disordered" evidence="1">
    <location>
        <begin position="31"/>
        <end position="55"/>
    </location>
</feature>
<dbReference type="EMBL" id="CAJVPQ010005851">
    <property type="protein sequence ID" value="CAG8676636.1"/>
    <property type="molecule type" value="Genomic_DNA"/>
</dbReference>
<dbReference type="Proteomes" id="UP000789570">
    <property type="component" value="Unassembled WGS sequence"/>
</dbReference>
<accession>A0A9N9EJE7</accession>
<dbReference type="AlphaFoldDB" id="A0A9N9EJE7"/>